<dbReference type="InterPro" id="IPR000232">
    <property type="entry name" value="HSF_DNA-bd"/>
</dbReference>
<dbReference type="InterPro" id="IPR036390">
    <property type="entry name" value="WH_DNA-bd_sf"/>
</dbReference>
<feature type="compositionally biased region" description="Basic residues" evidence="5">
    <location>
        <begin position="118"/>
        <end position="129"/>
    </location>
</feature>
<sequence>MFLQKLYHMLESNSADKEMSKIVSWDPNDPTRFLIHSISNFEKHILPKYFSSSMNSFKRQLNYYGFMKLHDVDPAVLLSDEKLKAPSLSYKHEHGYMRRGCKALMKNIQRASCTSSKSRSKKKYGKSSKKQLIQSSTAADHALEDDRVSKLESEVLFMKNQIAILTSQLTVLLNSINKNEVNKDVECRSLGTELPLPRSLSTTSVSRVLCRVESTSSAHWSIVKDILLDEEATFKQPISTESLPRDISFGIPLNQKTLDKLMGKAETINDANELRQM</sequence>
<dbReference type="GO" id="GO:0005634">
    <property type="term" value="C:nucleus"/>
    <property type="evidence" value="ECO:0007669"/>
    <property type="project" value="UniProtKB-SubCell"/>
</dbReference>
<dbReference type="PANTHER" id="PTHR10015">
    <property type="entry name" value="HEAT SHOCK TRANSCRIPTION FACTOR"/>
    <property type="match status" value="1"/>
</dbReference>
<evidence type="ECO:0000256" key="1">
    <source>
        <dbReference type="ARBA" id="ARBA00004123"/>
    </source>
</evidence>
<gene>
    <name evidence="7" type="ORF">LDAN0322_LOCUS445</name>
</gene>
<dbReference type="EMBL" id="HBEU01000663">
    <property type="protein sequence ID" value="CAD8574301.1"/>
    <property type="molecule type" value="Transcribed_RNA"/>
</dbReference>
<reference evidence="7" key="1">
    <citation type="submission" date="2021-01" db="EMBL/GenBank/DDBJ databases">
        <authorList>
            <person name="Corre E."/>
            <person name="Pelletier E."/>
            <person name="Niang G."/>
            <person name="Scheremetjew M."/>
            <person name="Finn R."/>
            <person name="Kale V."/>
            <person name="Holt S."/>
            <person name="Cochrane G."/>
            <person name="Meng A."/>
            <person name="Brown T."/>
            <person name="Cohen L."/>
        </authorList>
    </citation>
    <scope>NUCLEOTIDE SEQUENCE</scope>
    <source>
        <strain evidence="7">B651</strain>
    </source>
</reference>
<organism evidence="7">
    <name type="scientific">Leptocylindrus aporus</name>
    <dbReference type="NCBI Taxonomy" id="1398097"/>
    <lineage>
        <taxon>Eukaryota</taxon>
        <taxon>Sar</taxon>
        <taxon>Stramenopiles</taxon>
        <taxon>Ochrophyta</taxon>
        <taxon>Bacillariophyta</taxon>
        <taxon>Coscinodiscophyceae</taxon>
        <taxon>Chaetocerotophycidae</taxon>
        <taxon>Leptocylindrales</taxon>
        <taxon>Leptocylindraceae</taxon>
        <taxon>Leptocylindrus</taxon>
    </lineage>
</organism>
<accession>A0A7S0PJR4</accession>
<comment type="subcellular location">
    <subcellularLocation>
        <location evidence="1">Nucleus</location>
    </subcellularLocation>
</comment>
<dbReference type="Pfam" id="PF00447">
    <property type="entry name" value="HSF_DNA-bind"/>
    <property type="match status" value="1"/>
</dbReference>
<dbReference type="Gene3D" id="1.10.10.10">
    <property type="entry name" value="Winged helix-like DNA-binding domain superfamily/Winged helix DNA-binding domain"/>
    <property type="match status" value="1"/>
</dbReference>
<keyword evidence="2" id="KW-0238">DNA-binding</keyword>
<dbReference type="SUPFAM" id="SSF46785">
    <property type="entry name" value="Winged helix' DNA-binding domain"/>
    <property type="match status" value="1"/>
</dbReference>
<dbReference type="GO" id="GO:0003700">
    <property type="term" value="F:DNA-binding transcription factor activity"/>
    <property type="evidence" value="ECO:0007669"/>
    <property type="project" value="InterPro"/>
</dbReference>
<evidence type="ECO:0000256" key="5">
    <source>
        <dbReference type="SAM" id="MobiDB-lite"/>
    </source>
</evidence>
<evidence type="ECO:0000313" key="7">
    <source>
        <dbReference type="EMBL" id="CAD8574301.1"/>
    </source>
</evidence>
<comment type="similarity">
    <text evidence="4">Belongs to the HSF family.</text>
</comment>
<dbReference type="InterPro" id="IPR036388">
    <property type="entry name" value="WH-like_DNA-bd_sf"/>
</dbReference>
<feature type="region of interest" description="Disordered" evidence="5">
    <location>
        <begin position="112"/>
        <end position="138"/>
    </location>
</feature>
<evidence type="ECO:0000259" key="6">
    <source>
        <dbReference type="SMART" id="SM00415"/>
    </source>
</evidence>
<feature type="domain" description="HSF-type DNA-binding" evidence="6">
    <location>
        <begin position="2"/>
        <end position="111"/>
    </location>
</feature>
<evidence type="ECO:0000256" key="2">
    <source>
        <dbReference type="ARBA" id="ARBA00023125"/>
    </source>
</evidence>
<name>A0A7S0PJR4_9STRA</name>
<evidence type="ECO:0000256" key="3">
    <source>
        <dbReference type="ARBA" id="ARBA00023242"/>
    </source>
</evidence>
<protein>
    <recommendedName>
        <fullName evidence="6">HSF-type DNA-binding domain-containing protein</fullName>
    </recommendedName>
</protein>
<dbReference type="PANTHER" id="PTHR10015:SF206">
    <property type="entry name" value="HSF-TYPE DNA-BINDING DOMAIN-CONTAINING PROTEIN"/>
    <property type="match status" value="1"/>
</dbReference>
<proteinExistence type="inferred from homology"/>
<evidence type="ECO:0000256" key="4">
    <source>
        <dbReference type="RuleBase" id="RU004020"/>
    </source>
</evidence>
<dbReference type="GO" id="GO:0043565">
    <property type="term" value="F:sequence-specific DNA binding"/>
    <property type="evidence" value="ECO:0007669"/>
    <property type="project" value="InterPro"/>
</dbReference>
<dbReference type="AlphaFoldDB" id="A0A7S0PJR4"/>
<keyword evidence="3" id="KW-0539">Nucleus</keyword>
<dbReference type="SMART" id="SM00415">
    <property type="entry name" value="HSF"/>
    <property type="match status" value="1"/>
</dbReference>